<dbReference type="PANTHER" id="PTHR30255">
    <property type="entry name" value="SINGLE-STRANDED-DNA-SPECIFIC EXONUCLEASE RECJ"/>
    <property type="match status" value="1"/>
</dbReference>
<dbReference type="SUPFAM" id="SSF64182">
    <property type="entry name" value="DHH phosphoesterases"/>
    <property type="match status" value="1"/>
</dbReference>
<evidence type="ECO:0008006" key="5">
    <source>
        <dbReference type="Google" id="ProtNLM"/>
    </source>
</evidence>
<name>A0ABU3VQ03_9EURY</name>
<dbReference type="InterPro" id="IPR051673">
    <property type="entry name" value="SSDNA_exonuclease_RecJ"/>
</dbReference>
<comment type="caution">
    <text evidence="3">The sequence shown here is derived from an EMBL/GenBank/DDBJ whole genome shotgun (WGS) entry which is preliminary data.</text>
</comment>
<evidence type="ECO:0000259" key="2">
    <source>
        <dbReference type="Pfam" id="PF02272"/>
    </source>
</evidence>
<dbReference type="InterPro" id="IPR001667">
    <property type="entry name" value="DDH_dom"/>
</dbReference>
<dbReference type="Gene3D" id="3.90.1640.30">
    <property type="match status" value="1"/>
</dbReference>
<accession>A0ABU3VQ03</accession>
<dbReference type="Pfam" id="PF01368">
    <property type="entry name" value="DHH"/>
    <property type="match status" value="1"/>
</dbReference>
<dbReference type="PANTHER" id="PTHR30255:SF2">
    <property type="entry name" value="SINGLE-STRANDED-DNA-SPECIFIC EXONUCLEASE RECJ"/>
    <property type="match status" value="1"/>
</dbReference>
<organism evidence="3 4">
    <name type="scientific">Methanimicrococcus hacksteinii</name>
    <dbReference type="NCBI Taxonomy" id="3028293"/>
    <lineage>
        <taxon>Archaea</taxon>
        <taxon>Methanobacteriati</taxon>
        <taxon>Methanobacteriota</taxon>
        <taxon>Stenosarchaea group</taxon>
        <taxon>Methanomicrobia</taxon>
        <taxon>Methanosarcinales</taxon>
        <taxon>Methanosarcinaceae</taxon>
        <taxon>Methanimicrococcus</taxon>
    </lineage>
</organism>
<feature type="domain" description="DHHA1" evidence="2">
    <location>
        <begin position="377"/>
        <end position="432"/>
    </location>
</feature>
<feature type="domain" description="DDH" evidence="1">
    <location>
        <begin position="33"/>
        <end position="153"/>
    </location>
</feature>
<keyword evidence="4" id="KW-1185">Reference proteome</keyword>
<dbReference type="RefSeq" id="WP_318785922.1">
    <property type="nucleotide sequence ID" value="NZ_JAWDKC010000018.1"/>
</dbReference>
<reference evidence="3 4" key="1">
    <citation type="submission" date="2023-06" db="EMBL/GenBank/DDBJ databases">
        <title>Genome sequence of Methanimicrococcus sp. At1.</title>
        <authorList>
            <person name="Protasov E."/>
            <person name="Platt K."/>
            <person name="Poehlein A."/>
            <person name="Daniel R."/>
            <person name="Brune A."/>
        </authorList>
    </citation>
    <scope>NUCLEOTIDE SEQUENCE [LARGE SCALE GENOMIC DNA]</scope>
    <source>
        <strain evidence="3 4">At1</strain>
    </source>
</reference>
<dbReference type="Proteomes" id="UP001272052">
    <property type="component" value="Unassembled WGS sequence"/>
</dbReference>
<protein>
    <recommendedName>
        <fullName evidence="5">DHH family phosphoesterase</fullName>
    </recommendedName>
</protein>
<dbReference type="Pfam" id="PF02272">
    <property type="entry name" value="DHHA1"/>
    <property type="match status" value="1"/>
</dbReference>
<gene>
    <name evidence="3" type="ORF">MmiAt1_10820</name>
</gene>
<evidence type="ECO:0000259" key="1">
    <source>
        <dbReference type="Pfam" id="PF01368"/>
    </source>
</evidence>
<dbReference type="InterPro" id="IPR003156">
    <property type="entry name" value="DHHA1_dom"/>
</dbReference>
<sequence>MVNYQSMPESEKIRHLKKQADSAARFIKQYSHVCLVTHNDSDGLTSAAIMIQAFQRESITYYHKIFPKLDASLVSVLASSYPEDFLIVFCDIGSGQSEFLSALPNPMVILDHHVPVGKSPAKVVVNPITVGLEGSYMISGAGVSYLTARAMRAENVDLSSLAVAGMIGDRQLMVAANAEILAEAKEAGVVVSRHGLKVGDGKLFDVFMRTTEPYLDITGKPDEIRSFLAGLNLDENKNIHDLSDADMNRLCDAVLAKLAPLDSPDAVEAAAGEIYYLKNQLVENVFDLAGILDSCSKDDDFEAAIALCLGDASVLDKCFENYRMIQETLVKNLETVLPTARQLSNLSYIYGKDLHSAGNISTTYIRYVNPSKPFVCLNENDGVTRISSRGTRGLIKQGLDLSVAVKIAAESVGGSGGGHNIASGGLLPPGNETAVAFMNKLNEIVGEQLSGNSKKSAPAVRISGSVCFVDETDSEIEEKLSEKLVVSLAPDNLYGTKTTIRDGCSEVFMESDKIGSVLSTADDLLMNADGAVRVKKASEKNDEK</sequence>
<proteinExistence type="predicted"/>
<evidence type="ECO:0000313" key="4">
    <source>
        <dbReference type="Proteomes" id="UP001272052"/>
    </source>
</evidence>
<dbReference type="InterPro" id="IPR038763">
    <property type="entry name" value="DHH_sf"/>
</dbReference>
<evidence type="ECO:0000313" key="3">
    <source>
        <dbReference type="EMBL" id="MDV0445499.1"/>
    </source>
</evidence>
<dbReference type="EMBL" id="JAWDKC010000018">
    <property type="protein sequence ID" value="MDV0445499.1"/>
    <property type="molecule type" value="Genomic_DNA"/>
</dbReference>